<protein>
    <submittedName>
        <fullName evidence="2">Uncharacterized protein</fullName>
    </submittedName>
</protein>
<dbReference type="EMBL" id="QXFZ01000656">
    <property type="protein sequence ID" value="KAE9108952.1"/>
    <property type="molecule type" value="Genomic_DNA"/>
</dbReference>
<dbReference type="Proteomes" id="UP000441208">
    <property type="component" value="Unassembled WGS sequence"/>
</dbReference>
<sequence>MDTDALLVVTDAFHKQGAGAGQGAPRGVSLAAGRGVAGRHAKPPLFDDTVPRGTM</sequence>
<organism evidence="2 3">
    <name type="scientific">Phytophthora fragariae</name>
    <dbReference type="NCBI Taxonomy" id="53985"/>
    <lineage>
        <taxon>Eukaryota</taxon>
        <taxon>Sar</taxon>
        <taxon>Stramenopiles</taxon>
        <taxon>Oomycota</taxon>
        <taxon>Peronosporomycetes</taxon>
        <taxon>Peronosporales</taxon>
        <taxon>Peronosporaceae</taxon>
        <taxon>Phytophthora</taxon>
    </lineage>
</organism>
<feature type="region of interest" description="Disordered" evidence="1">
    <location>
        <begin position="34"/>
        <end position="55"/>
    </location>
</feature>
<evidence type="ECO:0000313" key="3">
    <source>
        <dbReference type="Proteomes" id="UP000441208"/>
    </source>
</evidence>
<accession>A0A6A3S320</accession>
<dbReference type="AlphaFoldDB" id="A0A6A3S320"/>
<name>A0A6A3S320_9STRA</name>
<evidence type="ECO:0000313" key="2">
    <source>
        <dbReference type="EMBL" id="KAE9108952.1"/>
    </source>
</evidence>
<comment type="caution">
    <text evidence="2">The sequence shown here is derived from an EMBL/GenBank/DDBJ whole genome shotgun (WGS) entry which is preliminary data.</text>
</comment>
<gene>
    <name evidence="2" type="ORF">PF007_g12449</name>
</gene>
<proteinExistence type="predicted"/>
<evidence type="ECO:0000256" key="1">
    <source>
        <dbReference type="SAM" id="MobiDB-lite"/>
    </source>
</evidence>
<reference evidence="2 3" key="1">
    <citation type="submission" date="2018-08" db="EMBL/GenBank/DDBJ databases">
        <title>Genomic investigation of the strawberry pathogen Phytophthora fragariae indicates pathogenicity is determined by transcriptional variation in three key races.</title>
        <authorList>
            <person name="Adams T.M."/>
            <person name="Armitage A.D."/>
            <person name="Sobczyk M.K."/>
            <person name="Bates H.J."/>
            <person name="Dunwell J.M."/>
            <person name="Nellist C.F."/>
            <person name="Harrison R.J."/>
        </authorList>
    </citation>
    <scope>NUCLEOTIDE SEQUENCE [LARGE SCALE GENOMIC DNA]</scope>
    <source>
        <strain evidence="2 3">NOV-71</strain>
    </source>
</reference>